<dbReference type="InterPro" id="IPR039426">
    <property type="entry name" value="TonB-dep_rcpt-like"/>
</dbReference>
<dbReference type="GO" id="GO:0044718">
    <property type="term" value="P:siderophore transmembrane transport"/>
    <property type="evidence" value="ECO:0007669"/>
    <property type="project" value="TreeGrafter"/>
</dbReference>
<protein>
    <submittedName>
        <fullName evidence="3">TonB-dependent receptor</fullName>
    </submittedName>
</protein>
<dbReference type="PANTHER" id="PTHR30069:SF29">
    <property type="entry name" value="HEMOGLOBIN AND HEMOGLOBIN-HAPTOGLOBIN-BINDING PROTEIN 1-RELATED"/>
    <property type="match status" value="1"/>
</dbReference>
<name>J9FTL5_9ZZZZ</name>
<comment type="caution">
    <text evidence="3">The sequence shown here is derived from an EMBL/GenBank/DDBJ whole genome shotgun (WGS) entry which is preliminary data.</text>
</comment>
<dbReference type="PANTHER" id="PTHR30069">
    <property type="entry name" value="TONB-DEPENDENT OUTER MEMBRANE RECEPTOR"/>
    <property type="match status" value="1"/>
</dbReference>
<accession>J9FTL5</accession>
<feature type="domain" description="TonB-dependent receptor plug" evidence="2">
    <location>
        <begin position="2"/>
        <end position="46"/>
    </location>
</feature>
<evidence type="ECO:0000313" key="3">
    <source>
        <dbReference type="EMBL" id="EJW92907.1"/>
    </source>
</evidence>
<keyword evidence="1" id="KW-0732">Signal</keyword>
<dbReference type="GO" id="GO:0015344">
    <property type="term" value="F:siderophore uptake transmembrane transporter activity"/>
    <property type="evidence" value="ECO:0007669"/>
    <property type="project" value="TreeGrafter"/>
</dbReference>
<dbReference type="InterPro" id="IPR037066">
    <property type="entry name" value="Plug_dom_sf"/>
</dbReference>
<evidence type="ECO:0000259" key="2">
    <source>
        <dbReference type="Pfam" id="PF07715"/>
    </source>
</evidence>
<reference evidence="3" key="1">
    <citation type="journal article" date="2012" name="PLoS ONE">
        <title>Gene sets for utilization of primary and secondary nutrition supplies in the distal gut of endangered iberian lynx.</title>
        <authorList>
            <person name="Alcaide M."/>
            <person name="Messina E."/>
            <person name="Richter M."/>
            <person name="Bargiela R."/>
            <person name="Peplies J."/>
            <person name="Huws S.A."/>
            <person name="Newbold C.J."/>
            <person name="Golyshin P.N."/>
            <person name="Simon M.A."/>
            <person name="Lopez G."/>
            <person name="Yakimov M.M."/>
            <person name="Ferrer M."/>
        </authorList>
    </citation>
    <scope>NUCLEOTIDE SEQUENCE</scope>
</reference>
<dbReference type="PROSITE" id="PS52016">
    <property type="entry name" value="TONB_DEPENDENT_REC_3"/>
    <property type="match status" value="1"/>
</dbReference>
<sequence>MLILENGRRLLGENRYGRINMANVKRVEILNGAASALYGSEAIGGVINIITDESKNSVDLSNYTRYTSHGRLMENVNADVTVGPLSSYTSYQRTQAGSWQNNGFDGNGKPTGKPTSVGFYRDNMSQRFEIRATDKLSFSLFGSWYDNKTRRPQDAKYFSGDKEKQAYTYNIKHETYSYGAGMK</sequence>
<dbReference type="InterPro" id="IPR012910">
    <property type="entry name" value="Plug_dom"/>
</dbReference>
<dbReference type="Pfam" id="PF07715">
    <property type="entry name" value="Plug"/>
    <property type="match status" value="1"/>
</dbReference>
<dbReference type="GO" id="GO:0009279">
    <property type="term" value="C:cell outer membrane"/>
    <property type="evidence" value="ECO:0007669"/>
    <property type="project" value="TreeGrafter"/>
</dbReference>
<evidence type="ECO:0000256" key="1">
    <source>
        <dbReference type="ARBA" id="ARBA00022729"/>
    </source>
</evidence>
<feature type="non-terminal residue" evidence="3">
    <location>
        <position position="183"/>
    </location>
</feature>
<dbReference type="SUPFAM" id="SSF56935">
    <property type="entry name" value="Porins"/>
    <property type="match status" value="1"/>
</dbReference>
<dbReference type="AlphaFoldDB" id="J9FTL5"/>
<proteinExistence type="predicted"/>
<dbReference type="Gene3D" id="2.170.130.10">
    <property type="entry name" value="TonB-dependent receptor, plug domain"/>
    <property type="match status" value="1"/>
</dbReference>
<gene>
    <name evidence="3" type="ORF">EVA_18986</name>
</gene>
<keyword evidence="3" id="KW-0675">Receptor</keyword>
<dbReference type="EMBL" id="AMCI01007276">
    <property type="protein sequence ID" value="EJW92907.1"/>
    <property type="molecule type" value="Genomic_DNA"/>
</dbReference>
<organism evidence="3">
    <name type="scientific">gut metagenome</name>
    <dbReference type="NCBI Taxonomy" id="749906"/>
    <lineage>
        <taxon>unclassified sequences</taxon>
        <taxon>metagenomes</taxon>
        <taxon>organismal metagenomes</taxon>
    </lineage>
</organism>